<keyword evidence="6" id="KW-0732">Signal</keyword>
<evidence type="ECO:0000256" key="2">
    <source>
        <dbReference type="ARBA" id="ARBA00010352"/>
    </source>
</evidence>
<evidence type="ECO:0000256" key="7">
    <source>
        <dbReference type="ARBA" id="ARBA00023157"/>
    </source>
</evidence>
<dbReference type="PANTHER" id="PTHR10500:SF4">
    <property type="entry name" value="PROSTATE-ASSOCIATED MICROSEMINOPROTEIN"/>
    <property type="match status" value="1"/>
</dbReference>
<evidence type="ECO:0000256" key="9">
    <source>
        <dbReference type="ARBA" id="ARBA00055427"/>
    </source>
</evidence>
<protein>
    <recommendedName>
        <fullName evidence="10">Prostate-associated microseminoprotein</fullName>
    </recommendedName>
</protein>
<feature type="region of interest" description="Disordered" evidence="11">
    <location>
        <begin position="106"/>
        <end position="144"/>
    </location>
</feature>
<comment type="function">
    <text evidence="9">Acts as a ligand for C-C chemokine receptor CCR2. Signals through binding and activation of CCR2 and induces a strong chemotactic response and mobilization of intracellular calcium ions. Exhibits a chemotactic activity for monocytes and lymphocytes but not neutrophils.</text>
</comment>
<dbReference type="GO" id="GO:0005615">
    <property type="term" value="C:extracellular space"/>
    <property type="evidence" value="ECO:0007669"/>
    <property type="project" value="UniProtKB-KW"/>
</dbReference>
<dbReference type="Proteomes" id="UP000694549">
    <property type="component" value="Unplaced"/>
</dbReference>
<sequence length="280" mass="30870">MGSPKLSSWSGDFCHPAWGNPAGVPRISPRCRALHPQGLPTGDISGGHESAFHSLLKILILPLVFMPFKSGNEFYNFSSGAQLVARVVKLNFINISCWDQGKSIKKAERERERERENKKEQRREREREERQLGRTAGKPSSTTAMAMRAQKPACAWGRLCLLLSLLLQLPGSQAKCYFQAKAPCEYEGKQFALGESWLSTNCLLCTCLHPIGVGCCETTQHPIDFPDWCEAHYDTQTCQISVVQKANPSLPCVKSVEHEWGSAGTPEPLSNKVLGAGLSG</sequence>
<evidence type="ECO:0000256" key="10">
    <source>
        <dbReference type="ARBA" id="ARBA00067795"/>
    </source>
</evidence>
<evidence type="ECO:0000256" key="1">
    <source>
        <dbReference type="ARBA" id="ARBA00004613"/>
    </source>
</evidence>
<keyword evidence="4" id="KW-0202">Cytokine</keyword>
<dbReference type="GO" id="GO:0006954">
    <property type="term" value="P:inflammatory response"/>
    <property type="evidence" value="ECO:0007669"/>
    <property type="project" value="UniProtKB-KW"/>
</dbReference>
<reference evidence="12" key="2">
    <citation type="submission" date="2025-09" db="UniProtKB">
        <authorList>
            <consortium name="Ensembl"/>
        </authorList>
    </citation>
    <scope>IDENTIFICATION</scope>
</reference>
<reference evidence="12" key="1">
    <citation type="submission" date="2025-08" db="UniProtKB">
        <authorList>
            <consortium name="Ensembl"/>
        </authorList>
    </citation>
    <scope>IDENTIFICATION</scope>
</reference>
<comment type="similarity">
    <text evidence="2">Belongs to the beta-microseminoprotein family.</text>
</comment>
<evidence type="ECO:0000256" key="3">
    <source>
        <dbReference type="ARBA" id="ARBA00022500"/>
    </source>
</evidence>
<evidence type="ECO:0000256" key="5">
    <source>
        <dbReference type="ARBA" id="ARBA00022525"/>
    </source>
</evidence>
<dbReference type="AlphaFoldDB" id="A0A8B9ZS21"/>
<dbReference type="GO" id="GO:0005125">
    <property type="term" value="F:cytokine activity"/>
    <property type="evidence" value="ECO:0007669"/>
    <property type="project" value="UniProtKB-KW"/>
</dbReference>
<comment type="subcellular location">
    <subcellularLocation>
        <location evidence="1">Secreted</location>
    </subcellularLocation>
</comment>
<accession>A0A8B9ZS21</accession>
<dbReference type="InterPro" id="IPR008735">
    <property type="entry name" value="PSP94"/>
</dbReference>
<dbReference type="GO" id="GO:0006935">
    <property type="term" value="P:chemotaxis"/>
    <property type="evidence" value="ECO:0007669"/>
    <property type="project" value="UniProtKB-KW"/>
</dbReference>
<dbReference type="FunFam" id="2.60.40.1900:FF:000001">
    <property type="entry name" value="Beta-microseminoprotein"/>
    <property type="match status" value="1"/>
</dbReference>
<feature type="compositionally biased region" description="Basic and acidic residues" evidence="11">
    <location>
        <begin position="106"/>
        <end position="132"/>
    </location>
</feature>
<keyword evidence="3" id="KW-0145">Chemotaxis</keyword>
<keyword evidence="8" id="KW-0395">Inflammatory response</keyword>
<dbReference type="Ensembl" id="ENSAZOT00000011432.1">
    <property type="protein sequence ID" value="ENSAZOP00000010698.1"/>
    <property type="gene ID" value="ENSAZOG00000006843.1"/>
</dbReference>
<evidence type="ECO:0000313" key="13">
    <source>
        <dbReference type="Proteomes" id="UP000694549"/>
    </source>
</evidence>
<evidence type="ECO:0000256" key="6">
    <source>
        <dbReference type="ARBA" id="ARBA00022729"/>
    </source>
</evidence>
<keyword evidence="5" id="KW-0964">Secreted</keyword>
<dbReference type="PANTHER" id="PTHR10500">
    <property type="entry name" value="BETA-MICROSEMINOPROTEIN"/>
    <property type="match status" value="1"/>
</dbReference>
<dbReference type="Pfam" id="PF05825">
    <property type="entry name" value="PSP94"/>
    <property type="match status" value="1"/>
</dbReference>
<organism evidence="12 13">
    <name type="scientific">Anas zonorhyncha</name>
    <name type="common">Eastern spot-billed duck</name>
    <dbReference type="NCBI Taxonomy" id="75864"/>
    <lineage>
        <taxon>Eukaryota</taxon>
        <taxon>Metazoa</taxon>
        <taxon>Chordata</taxon>
        <taxon>Craniata</taxon>
        <taxon>Vertebrata</taxon>
        <taxon>Euteleostomi</taxon>
        <taxon>Archelosauria</taxon>
        <taxon>Archosauria</taxon>
        <taxon>Dinosauria</taxon>
        <taxon>Saurischia</taxon>
        <taxon>Theropoda</taxon>
        <taxon>Coelurosauria</taxon>
        <taxon>Aves</taxon>
        <taxon>Neognathae</taxon>
        <taxon>Galloanserae</taxon>
        <taxon>Anseriformes</taxon>
        <taxon>Anatidae</taxon>
        <taxon>Anatinae</taxon>
        <taxon>Anas</taxon>
    </lineage>
</organism>
<dbReference type="GO" id="GO:0005737">
    <property type="term" value="C:cytoplasm"/>
    <property type="evidence" value="ECO:0007669"/>
    <property type="project" value="TreeGrafter"/>
</dbReference>
<name>A0A8B9ZS21_9AVES</name>
<evidence type="ECO:0000313" key="12">
    <source>
        <dbReference type="Ensembl" id="ENSAZOP00000010698.1"/>
    </source>
</evidence>
<keyword evidence="7" id="KW-1015">Disulfide bond</keyword>
<evidence type="ECO:0000256" key="4">
    <source>
        <dbReference type="ARBA" id="ARBA00022514"/>
    </source>
</evidence>
<proteinExistence type="inferred from homology"/>
<evidence type="ECO:0000256" key="8">
    <source>
        <dbReference type="ARBA" id="ARBA00023198"/>
    </source>
</evidence>
<evidence type="ECO:0000256" key="11">
    <source>
        <dbReference type="SAM" id="MobiDB-lite"/>
    </source>
</evidence>
<keyword evidence="13" id="KW-1185">Reference proteome</keyword>
<dbReference type="Gene3D" id="2.60.40.1900">
    <property type="entry name" value="Beta-microseminoprotein (PSP94) domain"/>
    <property type="match status" value="1"/>
</dbReference>